<proteinExistence type="predicted"/>
<organism evidence="3 4">
    <name type="scientific">Tritrichomonas musculus</name>
    <dbReference type="NCBI Taxonomy" id="1915356"/>
    <lineage>
        <taxon>Eukaryota</taxon>
        <taxon>Metamonada</taxon>
        <taxon>Parabasalia</taxon>
        <taxon>Tritrichomonadida</taxon>
        <taxon>Tritrichomonadidae</taxon>
        <taxon>Tritrichomonas</taxon>
    </lineage>
</organism>
<dbReference type="EMBL" id="JAPFFF010000005">
    <property type="protein sequence ID" value="KAK8889823.1"/>
    <property type="molecule type" value="Genomic_DNA"/>
</dbReference>
<dbReference type="Proteomes" id="UP001470230">
    <property type="component" value="Unassembled WGS sequence"/>
</dbReference>
<evidence type="ECO:0000259" key="2">
    <source>
        <dbReference type="Pfam" id="PF02899"/>
    </source>
</evidence>
<dbReference type="InterPro" id="IPR010998">
    <property type="entry name" value="Integrase_recombinase_N"/>
</dbReference>
<evidence type="ECO:0000313" key="4">
    <source>
        <dbReference type="Proteomes" id="UP001470230"/>
    </source>
</evidence>
<gene>
    <name evidence="3" type="ORF">M9Y10_034577</name>
</gene>
<dbReference type="Pfam" id="PF02899">
    <property type="entry name" value="Phage_int_SAM_1"/>
    <property type="match status" value="1"/>
</dbReference>
<comment type="caution">
    <text evidence="3">The sequence shown here is derived from an EMBL/GenBank/DDBJ whole genome shotgun (WGS) entry which is preliminary data.</text>
</comment>
<name>A0ABR2KFB1_9EUKA</name>
<reference evidence="3 4" key="1">
    <citation type="submission" date="2024-04" db="EMBL/GenBank/DDBJ databases">
        <title>Tritrichomonas musculus Genome.</title>
        <authorList>
            <person name="Alves-Ferreira E."/>
            <person name="Grigg M."/>
            <person name="Lorenzi H."/>
            <person name="Galac M."/>
        </authorList>
    </citation>
    <scope>NUCLEOTIDE SEQUENCE [LARGE SCALE GENOMIC DNA]</scope>
    <source>
        <strain evidence="3 4">EAF2021</strain>
    </source>
</reference>
<dbReference type="SUPFAM" id="SSF47823">
    <property type="entry name" value="lambda integrase-like, N-terminal domain"/>
    <property type="match status" value="1"/>
</dbReference>
<keyword evidence="4" id="KW-1185">Reference proteome</keyword>
<feature type="domain" description="Integrase SAM-like N-terminal" evidence="2">
    <location>
        <begin position="16"/>
        <end position="82"/>
    </location>
</feature>
<dbReference type="Gene3D" id="1.10.150.130">
    <property type="match status" value="1"/>
</dbReference>
<evidence type="ECO:0000313" key="3">
    <source>
        <dbReference type="EMBL" id="KAK8889823.1"/>
    </source>
</evidence>
<sequence>MDNSWEDLLEEADEISNDNISMSSKRTYASGIRVYESVLSKHDIFPYTITIEKIRGFLMSKKKEGKKYNTLHGYISAFSNYFEQNSLYNLTKDIKFKNLKVVICE</sequence>
<accession>A0ABR2KFB1</accession>
<keyword evidence="1" id="KW-0238">DNA-binding</keyword>
<evidence type="ECO:0000256" key="1">
    <source>
        <dbReference type="ARBA" id="ARBA00023125"/>
    </source>
</evidence>
<protein>
    <recommendedName>
        <fullName evidence="2">Integrase SAM-like N-terminal domain-containing protein</fullName>
    </recommendedName>
</protein>
<dbReference type="InterPro" id="IPR004107">
    <property type="entry name" value="Integrase_SAM-like_N"/>
</dbReference>